<dbReference type="GO" id="GO:0004386">
    <property type="term" value="F:helicase activity"/>
    <property type="evidence" value="ECO:0007669"/>
    <property type="project" value="UniProtKB-KW"/>
</dbReference>
<dbReference type="InterPro" id="IPR001650">
    <property type="entry name" value="Helicase_C-like"/>
</dbReference>
<dbReference type="PROSITE" id="PS00529">
    <property type="entry name" value="RIBOSOMAL_S24E"/>
    <property type="match status" value="1"/>
</dbReference>
<evidence type="ECO:0000256" key="4">
    <source>
        <dbReference type="ARBA" id="ARBA00022806"/>
    </source>
</evidence>
<dbReference type="GO" id="GO:0003723">
    <property type="term" value="F:RNA binding"/>
    <property type="evidence" value="ECO:0007669"/>
    <property type="project" value="TreeGrafter"/>
</dbReference>
<dbReference type="PANTHER" id="PTHR18934:SF203">
    <property type="entry name" value="ATP-DEPENDENT RNA HELICASE A"/>
    <property type="match status" value="1"/>
</dbReference>
<dbReference type="SMART" id="SM00847">
    <property type="entry name" value="HA2"/>
    <property type="match status" value="1"/>
</dbReference>
<name>A0A5C3LCT5_COPMA</name>
<feature type="compositionally biased region" description="Basic residues" evidence="8">
    <location>
        <begin position="1464"/>
        <end position="1483"/>
    </location>
</feature>
<dbReference type="HAMAP" id="MF_00545">
    <property type="entry name" value="Ribosomal_eS24"/>
    <property type="match status" value="1"/>
</dbReference>
<dbReference type="FunFam" id="1.20.120.1080:FF:000002">
    <property type="entry name" value="Putative ATP-dependent RNA helicase DHX36"/>
    <property type="match status" value="1"/>
</dbReference>
<keyword evidence="6" id="KW-0689">Ribosomal protein</keyword>
<dbReference type="GO" id="GO:0005840">
    <property type="term" value="C:ribosome"/>
    <property type="evidence" value="ECO:0007669"/>
    <property type="project" value="UniProtKB-KW"/>
</dbReference>
<dbReference type="SMART" id="SM00490">
    <property type="entry name" value="HELICc"/>
    <property type="match status" value="1"/>
</dbReference>
<keyword evidence="3" id="KW-0378">Hydrolase</keyword>
<dbReference type="GO" id="GO:1990904">
    <property type="term" value="C:ribonucleoprotein complex"/>
    <property type="evidence" value="ECO:0007669"/>
    <property type="project" value="UniProtKB-KW"/>
</dbReference>
<keyword evidence="4" id="KW-0347">Helicase</keyword>
<keyword evidence="7" id="KW-0687">Ribonucleoprotein</keyword>
<dbReference type="EMBL" id="ML210146">
    <property type="protein sequence ID" value="TFK30455.1"/>
    <property type="molecule type" value="Genomic_DNA"/>
</dbReference>
<dbReference type="CDD" id="cd18791">
    <property type="entry name" value="SF2_C_RHA"/>
    <property type="match status" value="1"/>
</dbReference>
<dbReference type="Pfam" id="PF21010">
    <property type="entry name" value="HA2_C"/>
    <property type="match status" value="1"/>
</dbReference>
<reference evidence="11 12" key="1">
    <citation type="journal article" date="2019" name="Nat. Ecol. Evol.">
        <title>Megaphylogeny resolves global patterns of mushroom evolution.</title>
        <authorList>
            <person name="Varga T."/>
            <person name="Krizsan K."/>
            <person name="Foldi C."/>
            <person name="Dima B."/>
            <person name="Sanchez-Garcia M."/>
            <person name="Sanchez-Ramirez S."/>
            <person name="Szollosi G.J."/>
            <person name="Szarkandi J.G."/>
            <person name="Papp V."/>
            <person name="Albert L."/>
            <person name="Andreopoulos W."/>
            <person name="Angelini C."/>
            <person name="Antonin V."/>
            <person name="Barry K.W."/>
            <person name="Bougher N.L."/>
            <person name="Buchanan P."/>
            <person name="Buyck B."/>
            <person name="Bense V."/>
            <person name="Catcheside P."/>
            <person name="Chovatia M."/>
            <person name="Cooper J."/>
            <person name="Damon W."/>
            <person name="Desjardin D."/>
            <person name="Finy P."/>
            <person name="Geml J."/>
            <person name="Haridas S."/>
            <person name="Hughes K."/>
            <person name="Justo A."/>
            <person name="Karasinski D."/>
            <person name="Kautmanova I."/>
            <person name="Kiss B."/>
            <person name="Kocsube S."/>
            <person name="Kotiranta H."/>
            <person name="LaButti K.M."/>
            <person name="Lechner B.E."/>
            <person name="Liimatainen K."/>
            <person name="Lipzen A."/>
            <person name="Lukacs Z."/>
            <person name="Mihaltcheva S."/>
            <person name="Morgado L.N."/>
            <person name="Niskanen T."/>
            <person name="Noordeloos M.E."/>
            <person name="Ohm R.A."/>
            <person name="Ortiz-Santana B."/>
            <person name="Ovrebo C."/>
            <person name="Racz N."/>
            <person name="Riley R."/>
            <person name="Savchenko A."/>
            <person name="Shiryaev A."/>
            <person name="Soop K."/>
            <person name="Spirin V."/>
            <person name="Szebenyi C."/>
            <person name="Tomsovsky M."/>
            <person name="Tulloss R.E."/>
            <person name="Uehling J."/>
            <person name="Grigoriev I.V."/>
            <person name="Vagvolgyi C."/>
            <person name="Papp T."/>
            <person name="Martin F.M."/>
            <person name="Miettinen O."/>
            <person name="Hibbett D.S."/>
            <person name="Nagy L.G."/>
        </authorList>
    </citation>
    <scope>NUCLEOTIDE SEQUENCE [LARGE SCALE GENOMIC DNA]</scope>
    <source>
        <strain evidence="11 12">CBS 121175</strain>
    </source>
</reference>
<dbReference type="GO" id="GO:0003735">
    <property type="term" value="F:structural constituent of ribosome"/>
    <property type="evidence" value="ECO:0007669"/>
    <property type="project" value="InterPro"/>
</dbReference>
<dbReference type="Pfam" id="PF00270">
    <property type="entry name" value="DEAD"/>
    <property type="match status" value="1"/>
</dbReference>
<dbReference type="FunFam" id="3.30.70.3370:FF:000001">
    <property type="entry name" value="40S ribosomal protein S24"/>
    <property type="match status" value="1"/>
</dbReference>
<evidence type="ECO:0000259" key="10">
    <source>
        <dbReference type="PROSITE" id="PS51194"/>
    </source>
</evidence>
<dbReference type="Proteomes" id="UP000307440">
    <property type="component" value="Unassembled WGS sequence"/>
</dbReference>
<dbReference type="GO" id="GO:0006412">
    <property type="term" value="P:translation"/>
    <property type="evidence" value="ECO:0007669"/>
    <property type="project" value="InterPro"/>
</dbReference>
<feature type="domain" description="Helicase C-terminal" evidence="10">
    <location>
        <begin position="700"/>
        <end position="875"/>
    </location>
</feature>
<dbReference type="SUPFAM" id="SSF54189">
    <property type="entry name" value="Ribosomal proteins S24e, L23 and L15e"/>
    <property type="match status" value="1"/>
</dbReference>
<keyword evidence="12" id="KW-1185">Reference proteome</keyword>
<dbReference type="FunFam" id="3.40.50.300:FF:001627">
    <property type="entry name" value="Nuclear DNA helicase II"/>
    <property type="match status" value="1"/>
</dbReference>
<dbReference type="Pfam" id="PF00271">
    <property type="entry name" value="Helicase_C"/>
    <property type="match status" value="1"/>
</dbReference>
<proteinExistence type="inferred from homology"/>
<evidence type="ECO:0000256" key="1">
    <source>
        <dbReference type="ARBA" id="ARBA00009680"/>
    </source>
</evidence>
<dbReference type="OrthoDB" id="28053at2759"/>
<dbReference type="Pfam" id="PF04408">
    <property type="entry name" value="WHD_HA2"/>
    <property type="match status" value="1"/>
</dbReference>
<evidence type="ECO:0000259" key="9">
    <source>
        <dbReference type="PROSITE" id="PS51192"/>
    </source>
</evidence>
<dbReference type="SUPFAM" id="SSF52540">
    <property type="entry name" value="P-loop containing nucleoside triphosphate hydrolases"/>
    <property type="match status" value="1"/>
</dbReference>
<dbReference type="InterPro" id="IPR012678">
    <property type="entry name" value="Ribosomal_uL23/eL15/eS24_sf"/>
</dbReference>
<evidence type="ECO:0000256" key="6">
    <source>
        <dbReference type="ARBA" id="ARBA00022980"/>
    </source>
</evidence>
<organism evidence="11 12">
    <name type="scientific">Coprinopsis marcescibilis</name>
    <name type="common">Agaric fungus</name>
    <name type="synonym">Psathyrella marcescibilis</name>
    <dbReference type="NCBI Taxonomy" id="230819"/>
    <lineage>
        <taxon>Eukaryota</taxon>
        <taxon>Fungi</taxon>
        <taxon>Dikarya</taxon>
        <taxon>Basidiomycota</taxon>
        <taxon>Agaricomycotina</taxon>
        <taxon>Agaricomycetes</taxon>
        <taxon>Agaricomycetidae</taxon>
        <taxon>Agaricales</taxon>
        <taxon>Agaricineae</taxon>
        <taxon>Psathyrellaceae</taxon>
        <taxon>Coprinopsis</taxon>
    </lineage>
</organism>
<dbReference type="InterPro" id="IPR053709">
    <property type="entry name" value="eRP_eS24_sf"/>
</dbReference>
<dbReference type="GO" id="GO:0005524">
    <property type="term" value="F:ATP binding"/>
    <property type="evidence" value="ECO:0007669"/>
    <property type="project" value="UniProtKB-KW"/>
</dbReference>
<evidence type="ECO:0000256" key="7">
    <source>
        <dbReference type="ARBA" id="ARBA00023274"/>
    </source>
</evidence>
<dbReference type="InterPro" id="IPR007502">
    <property type="entry name" value="Helicase-assoc_dom"/>
</dbReference>
<keyword evidence="5" id="KW-0067">ATP-binding</keyword>
<dbReference type="CDD" id="cd17917">
    <property type="entry name" value="DEXHc_RHA-like"/>
    <property type="match status" value="1"/>
</dbReference>
<feature type="compositionally biased region" description="Basic and acidic residues" evidence="8">
    <location>
        <begin position="1484"/>
        <end position="1493"/>
    </location>
</feature>
<feature type="region of interest" description="Disordered" evidence="8">
    <location>
        <begin position="1460"/>
        <end position="1493"/>
    </location>
</feature>
<gene>
    <name evidence="11" type="ORF">FA15DRAFT_629623</name>
</gene>
<dbReference type="InterPro" id="IPR001976">
    <property type="entry name" value="Ribosomal_eS24"/>
</dbReference>
<evidence type="ECO:0000256" key="3">
    <source>
        <dbReference type="ARBA" id="ARBA00022801"/>
    </source>
</evidence>
<protein>
    <submittedName>
        <fullName evidence="11">DEAH box polypeptide 36</fullName>
    </submittedName>
</protein>
<comment type="similarity">
    <text evidence="1">Belongs to the eukaryotic ribosomal protein eS24 family.</text>
</comment>
<evidence type="ECO:0000313" key="11">
    <source>
        <dbReference type="EMBL" id="TFK30455.1"/>
    </source>
</evidence>
<dbReference type="InterPro" id="IPR014001">
    <property type="entry name" value="Helicase_ATP-bd"/>
</dbReference>
<dbReference type="Pfam" id="PF01282">
    <property type="entry name" value="Ribosomal_S24e"/>
    <property type="match status" value="1"/>
</dbReference>
<dbReference type="InterPro" id="IPR018098">
    <property type="entry name" value="Ribosomal_eS24_CS"/>
</dbReference>
<dbReference type="InterPro" id="IPR027417">
    <property type="entry name" value="P-loop_NTPase"/>
</dbReference>
<dbReference type="SMART" id="SM00487">
    <property type="entry name" value="DEXDc"/>
    <property type="match status" value="1"/>
</dbReference>
<keyword evidence="2" id="KW-0547">Nucleotide-binding</keyword>
<dbReference type="Gene3D" id="1.20.120.1080">
    <property type="match status" value="1"/>
</dbReference>
<dbReference type="PANTHER" id="PTHR18934">
    <property type="entry name" value="ATP-DEPENDENT RNA HELICASE"/>
    <property type="match status" value="1"/>
</dbReference>
<evidence type="ECO:0000256" key="5">
    <source>
        <dbReference type="ARBA" id="ARBA00022840"/>
    </source>
</evidence>
<feature type="compositionally biased region" description="Low complexity" evidence="8">
    <location>
        <begin position="45"/>
        <end position="61"/>
    </location>
</feature>
<evidence type="ECO:0000313" key="12">
    <source>
        <dbReference type="Proteomes" id="UP000307440"/>
    </source>
</evidence>
<feature type="region of interest" description="Disordered" evidence="8">
    <location>
        <begin position="27"/>
        <end position="122"/>
    </location>
</feature>
<dbReference type="Gene3D" id="3.30.70.3370">
    <property type="match status" value="1"/>
</dbReference>
<evidence type="ECO:0000256" key="8">
    <source>
        <dbReference type="SAM" id="MobiDB-lite"/>
    </source>
</evidence>
<dbReference type="InterPro" id="IPR011545">
    <property type="entry name" value="DEAD/DEAH_box_helicase_dom"/>
</dbReference>
<evidence type="ECO:0000256" key="2">
    <source>
        <dbReference type="ARBA" id="ARBA00022741"/>
    </source>
</evidence>
<dbReference type="PROSITE" id="PS51192">
    <property type="entry name" value="HELICASE_ATP_BIND_1"/>
    <property type="match status" value="1"/>
</dbReference>
<dbReference type="STRING" id="230819.A0A5C3LCT5"/>
<sequence>MKRATVGLLCRKRLFPMERYIGKSSLEPETYIPGGHLPGNKRPLSQGTSPALASSSSSAKFARVDANTPANQYGIPPSRKHLENQYTRAPFGYPSRTGKSKPSLSFPKSSKRRGKEPPVNHKLQLPAPLHDEAYIMEHHHNPQFELKEVHKTTPKSTLANFSATVAGKLPKYDSQEGQVDLQHHRTIVWRTTVTVPVEPQVVGVGDHREKKESARLAALSALCQMQRQGLQVDNPKHHRAIPPAVTESQLPDGTVVDYERARSFIDWYCRQFKFPNAEVDFQMRNGKHWEAVLTVNESRIGLGSAAAKKAARTRCFLDATQYLQKCDPELWTNYLKAVESGTDLGLASSVRLDISEALDDKIQDLCSDLRQSTLYSNRPVRNKATDVFPTGSAAYFVGEQRTPIANKSKNLQAQLQRYETNPGMDAMRSSRMSLPVYSRYEDILNTINNNHITICIAETGSGKTTQIPQIILDDDIRRGMGAQCNVICTQPRRLAAISVADRVSKERGEPLGTTVGYQVRFERKLPEPGGSITFCTTGILLKRLQSGLSYKSDGGPLDDITHIVVDEVHERDVDTDLLLVVLKRLMQDRMARKKPLKIVLMSATIDPTLFQNYFEETNGKPCGIIDIPGRTFPVQRRFMDSYLPEIFSGQNSWLSKEESVAQYVFKELGPAASASMGIRVNKPPSNDDDLDLPFPLIAATVAHALNSSEDGHVLVFLPGWEEIIATQKALEAPKGPLPINFNDKAKFSIHVLHSSIPLKEQQVIFEPPPPGVRRVILATNIAETSVTIPDVVYVVDTGKVKELRYDPTRHLSSLVSAWVGKSNLNQRAGRAGRHRPGTYYGILSEPRAAALHPYQMVEMMRTDLSNVVMHIKALDFPNMSVEEVLQETIEPPDAVRVVAALESLEMVGALDKEKNLTPMGRVLLSLPVDVQMGRLVLYGSFFRCLDQALTLAAIISNRDPFVSPMHSKAEAAAVKNSWTPNGFRSDVLAVLRAYNEWWPLQSTGQYVAANRFCINNFLAKPTLVLISKVKEQLLQSLHHAGVLDVSAGGQARVSRNPIKVPPELNTNGNCLPLLAGLIAIGSQPKFAIRIGERTLRTAKEKLTFIHPSSVNKGASTTPSHQRQLFAYSEKRRNMSAGGGNPQTNLISTTRLDPLVYLLFGAYSPRVVERGLECDKWLPIVGNVDALDNINSLKKYMEESLLRVFEGILMSRRTIRHDIAVRAHEEESEFGEDETLRRSTSLSMQEVKELDMMTNGIVKILDRYTAERMPFNTPNISQPATPDASPRRFTPRLPGGTRSGYATPNYEFSRPGTPSLLRLTVILRRTGHRQHGEFGSNAQIRWNIAWIGGQNWMGISGPADSSAPVTLRTRKFITNRLLARRQFVIDVLHPGRANVSRNDLSEKLAALYKTDKTRVVTFGLRTQFGGGRSTGFALIYDDEVSQKKFEPRYRLVRAGLAPKVDKASRKLRKERKNRSKKFRGTKKVKAAEPPKKGK</sequence>
<accession>A0A5C3LCT5</accession>
<dbReference type="InterPro" id="IPR048333">
    <property type="entry name" value="HA2_WH"/>
</dbReference>
<dbReference type="PROSITE" id="PS51194">
    <property type="entry name" value="HELICASE_CTER"/>
    <property type="match status" value="1"/>
</dbReference>
<dbReference type="GO" id="GO:0016787">
    <property type="term" value="F:hydrolase activity"/>
    <property type="evidence" value="ECO:0007669"/>
    <property type="project" value="UniProtKB-KW"/>
</dbReference>
<dbReference type="Gene3D" id="3.40.50.300">
    <property type="entry name" value="P-loop containing nucleotide triphosphate hydrolases"/>
    <property type="match status" value="2"/>
</dbReference>
<feature type="domain" description="Helicase ATP-binding" evidence="9">
    <location>
        <begin position="444"/>
        <end position="623"/>
    </location>
</feature>